<sequence>MYGQSSYSRSGNGSRMQNRYQTQRNYNHSENISNRMEEQQNSDPQQDYVNEQPAPRPPQAPQDSQFSCQVIQPDPVKREKLLTMRRKEEEDYESFKNSRRSGPIHLTPKKLGGETSELEVREQQQQIQAQSKYQKMMKREEYKKKLKEEEEAKIQKMKDLQRQKAEKLQQKRQQQDLEREQRWHEDRWRRNNTFLDQFDSESHHYDRRFGQPSEWVRFIPAKNNFSNIKVVETHRQWNSLCLQHFTVTI</sequence>
<evidence type="ECO:0008006" key="4">
    <source>
        <dbReference type="Google" id="ProtNLM"/>
    </source>
</evidence>
<protein>
    <recommendedName>
        <fullName evidence="4">Epithelial-stromal interaction protein 1</fullName>
    </recommendedName>
</protein>
<evidence type="ECO:0000256" key="1">
    <source>
        <dbReference type="SAM" id="MobiDB-lite"/>
    </source>
</evidence>
<accession>A0AAV7CNU7</accession>
<dbReference type="PANTHER" id="PTHR22529:SF1">
    <property type="entry name" value="EPITHELIAL-STROMAL INTERACTION PROTEIN 1"/>
    <property type="match status" value="1"/>
</dbReference>
<comment type="caution">
    <text evidence="2">The sequence shown here is derived from an EMBL/GenBank/DDBJ whole genome shotgun (WGS) entry which is preliminary data.</text>
</comment>
<feature type="region of interest" description="Disordered" evidence="1">
    <location>
        <begin position="1"/>
        <end position="133"/>
    </location>
</feature>
<name>A0AAV7CNU7_ENGPU</name>
<keyword evidence="3" id="KW-1185">Reference proteome</keyword>
<dbReference type="PANTHER" id="PTHR22529">
    <property type="entry name" value="EPITHELIAL-STROMAL INTERACTION PROTEIN 1"/>
    <property type="match status" value="1"/>
</dbReference>
<proteinExistence type="predicted"/>
<dbReference type="EMBL" id="WNYA01000002">
    <property type="protein sequence ID" value="KAG8586087.1"/>
    <property type="molecule type" value="Genomic_DNA"/>
</dbReference>
<feature type="compositionally biased region" description="Low complexity" evidence="1">
    <location>
        <begin position="123"/>
        <end position="133"/>
    </location>
</feature>
<evidence type="ECO:0000313" key="2">
    <source>
        <dbReference type="EMBL" id="KAG8586087.1"/>
    </source>
</evidence>
<feature type="compositionally biased region" description="Basic and acidic residues" evidence="1">
    <location>
        <begin position="75"/>
        <end position="96"/>
    </location>
</feature>
<reference evidence="2" key="1">
    <citation type="thesis" date="2020" institute="ProQuest LLC" country="789 East Eisenhower Parkway, Ann Arbor, MI, USA">
        <title>Comparative Genomics and Chromosome Evolution.</title>
        <authorList>
            <person name="Mudd A.B."/>
        </authorList>
    </citation>
    <scope>NUCLEOTIDE SEQUENCE</scope>
    <source>
        <strain evidence="2">237g6f4</strain>
        <tissue evidence="2">Blood</tissue>
    </source>
</reference>
<feature type="region of interest" description="Disordered" evidence="1">
    <location>
        <begin position="157"/>
        <end position="182"/>
    </location>
</feature>
<dbReference type="Proteomes" id="UP000824782">
    <property type="component" value="Unassembled WGS sequence"/>
</dbReference>
<gene>
    <name evidence="2" type="ORF">GDO81_005248</name>
</gene>
<organism evidence="2 3">
    <name type="scientific">Engystomops pustulosus</name>
    <name type="common">Tungara frog</name>
    <name type="synonym">Physalaemus pustulosus</name>
    <dbReference type="NCBI Taxonomy" id="76066"/>
    <lineage>
        <taxon>Eukaryota</taxon>
        <taxon>Metazoa</taxon>
        <taxon>Chordata</taxon>
        <taxon>Craniata</taxon>
        <taxon>Vertebrata</taxon>
        <taxon>Euteleostomi</taxon>
        <taxon>Amphibia</taxon>
        <taxon>Batrachia</taxon>
        <taxon>Anura</taxon>
        <taxon>Neobatrachia</taxon>
        <taxon>Hyloidea</taxon>
        <taxon>Leptodactylidae</taxon>
        <taxon>Leiuperinae</taxon>
        <taxon>Engystomops</taxon>
    </lineage>
</organism>
<dbReference type="InterPro" id="IPR026185">
    <property type="entry name" value="EPSTI1"/>
</dbReference>
<dbReference type="AlphaFoldDB" id="A0AAV7CNU7"/>
<feature type="compositionally biased region" description="Polar residues" evidence="1">
    <location>
        <begin position="1"/>
        <end position="49"/>
    </location>
</feature>
<evidence type="ECO:0000313" key="3">
    <source>
        <dbReference type="Proteomes" id="UP000824782"/>
    </source>
</evidence>